<dbReference type="PRINTS" id="PR00145">
    <property type="entry name" value="ARGSUCLYASE"/>
</dbReference>
<dbReference type="SMART" id="SM00998">
    <property type="entry name" value="ADSL_C"/>
    <property type="match status" value="1"/>
</dbReference>
<dbReference type="PANTHER" id="PTHR43172">
    <property type="entry name" value="ADENYLOSUCCINATE LYASE"/>
    <property type="match status" value="1"/>
</dbReference>
<feature type="domain" description="Adenylosuccinate lyase C-terminal" evidence="2">
    <location>
        <begin position="363"/>
        <end position="436"/>
    </location>
</feature>
<dbReference type="Gene3D" id="1.20.200.10">
    <property type="entry name" value="Fumarase/aspartase (Central domain)"/>
    <property type="match status" value="1"/>
</dbReference>
<dbReference type="GO" id="GO:0016853">
    <property type="term" value="F:isomerase activity"/>
    <property type="evidence" value="ECO:0007669"/>
    <property type="project" value="UniProtKB-KW"/>
</dbReference>
<dbReference type="Proteomes" id="UP000199356">
    <property type="component" value="Unassembled WGS sequence"/>
</dbReference>
<evidence type="ECO:0000313" key="4">
    <source>
        <dbReference type="Proteomes" id="UP000199356"/>
    </source>
</evidence>
<dbReference type="OrthoDB" id="9768878at2"/>
<dbReference type="PRINTS" id="PR00149">
    <property type="entry name" value="FUMRATELYASE"/>
</dbReference>
<keyword evidence="4" id="KW-1185">Reference proteome</keyword>
<dbReference type="Pfam" id="PF00206">
    <property type="entry name" value="Lyase_1"/>
    <property type="match status" value="1"/>
</dbReference>
<evidence type="ECO:0000259" key="2">
    <source>
        <dbReference type="SMART" id="SM00998"/>
    </source>
</evidence>
<evidence type="ECO:0000313" key="3">
    <source>
        <dbReference type="EMBL" id="SFO86772.1"/>
    </source>
</evidence>
<name>A0A1I5KPF2_9RHOB</name>
<dbReference type="InterPro" id="IPR008948">
    <property type="entry name" value="L-Aspartase-like"/>
</dbReference>
<dbReference type="RefSeq" id="WP_093416581.1">
    <property type="nucleotide sequence ID" value="NZ_FOXA01000001.1"/>
</dbReference>
<dbReference type="InterPro" id="IPR020557">
    <property type="entry name" value="Fumarate_lyase_CS"/>
</dbReference>
<dbReference type="PANTHER" id="PTHR43172:SF2">
    <property type="entry name" value="ADENYLOSUCCINATE LYASE C-TERMINAL DOMAIN-CONTAINING PROTEIN"/>
    <property type="match status" value="1"/>
</dbReference>
<organism evidence="3 4">
    <name type="scientific">Tranquillimonas alkanivorans</name>
    <dbReference type="NCBI Taxonomy" id="441119"/>
    <lineage>
        <taxon>Bacteria</taxon>
        <taxon>Pseudomonadati</taxon>
        <taxon>Pseudomonadota</taxon>
        <taxon>Alphaproteobacteria</taxon>
        <taxon>Rhodobacterales</taxon>
        <taxon>Roseobacteraceae</taxon>
        <taxon>Tranquillimonas</taxon>
    </lineage>
</organism>
<reference evidence="3 4" key="1">
    <citation type="submission" date="2016-10" db="EMBL/GenBank/DDBJ databases">
        <authorList>
            <person name="de Groot N.N."/>
        </authorList>
    </citation>
    <scope>NUCLEOTIDE SEQUENCE [LARGE SCALE GENOMIC DNA]</scope>
    <source>
        <strain evidence="3 4">DSM 19547</strain>
    </source>
</reference>
<dbReference type="PROSITE" id="PS00163">
    <property type="entry name" value="FUMARATE_LYASES"/>
    <property type="match status" value="1"/>
</dbReference>
<dbReference type="CDD" id="cd01597">
    <property type="entry name" value="pCLME"/>
    <property type="match status" value="1"/>
</dbReference>
<gene>
    <name evidence="3" type="ORF">SAMN04488047_101235</name>
</gene>
<dbReference type="InterPro" id="IPR022761">
    <property type="entry name" value="Fumarate_lyase_N"/>
</dbReference>
<dbReference type="Gene3D" id="1.10.40.30">
    <property type="entry name" value="Fumarase/aspartase (C-terminal domain)"/>
    <property type="match status" value="1"/>
</dbReference>
<dbReference type="InterPro" id="IPR000362">
    <property type="entry name" value="Fumarate_lyase_fam"/>
</dbReference>
<comment type="similarity">
    <text evidence="1">Belongs to the class-II fumarase/aspartase family.</text>
</comment>
<dbReference type="EMBL" id="FOXA01000001">
    <property type="protein sequence ID" value="SFO86772.1"/>
    <property type="molecule type" value="Genomic_DNA"/>
</dbReference>
<proteinExistence type="inferred from homology"/>
<dbReference type="STRING" id="441119.SAMN04488047_101235"/>
<dbReference type="InterPro" id="IPR019468">
    <property type="entry name" value="AdenyloSucc_lyase_C"/>
</dbReference>
<dbReference type="GO" id="GO:0016829">
    <property type="term" value="F:lyase activity"/>
    <property type="evidence" value="ECO:0007669"/>
    <property type="project" value="UniProtKB-ARBA"/>
</dbReference>
<dbReference type="SUPFAM" id="SSF48557">
    <property type="entry name" value="L-aspartase-like"/>
    <property type="match status" value="1"/>
</dbReference>
<protein>
    <submittedName>
        <fullName evidence="3">3-carboxy-cis,cis-muconate cycloisomerase</fullName>
    </submittedName>
</protein>
<sequence length="442" mass="47021">MPATPFDSAIYRNLLHDAETARLFTDSAEVRAMLLVEGALAKAQGAVGLIPETAAAAIHRASLEVQVDPAALAGETGRSAVTVPALVKAFRSEMQAPEHAQFVHWGATSQDIMETAQILRLRQVLALWEDRLRETVRALGTLAEAHAETPMPGRTYGQIASPTSFGALVASWGMPLIRHLDRLEQMRPRLLCVSLSGAAGTLSVMGEKGPEVRTRMAEALDLRDPGTSWHATRDTVGELGAWMTQVTASLGKMGEDLLLMTQSGIAEVRLASTGGSSTMPQKQNPVGPSLLVALARLTAALNAAVQGAVVHRQQRDGAAWFTEWLTLPQMCFATGRATTLAVEVSKGLSPDADRMAAHIDDGLGLIYAEALSFALAAHMPRPDAQASVKALCGEALETRTPLPDLMTRDHPGRDWAALCTPAAQLGTAPDQARRFARSAAAL</sequence>
<accession>A0A1I5KPF2</accession>
<keyword evidence="3" id="KW-0413">Isomerase</keyword>
<evidence type="ECO:0000256" key="1">
    <source>
        <dbReference type="ARBA" id="ARBA00034772"/>
    </source>
</evidence>
<dbReference type="AlphaFoldDB" id="A0A1I5KPF2"/>